<dbReference type="EMBL" id="CP024200">
    <property type="protein sequence ID" value="AUG55728.1"/>
    <property type="molecule type" value="Genomic_DNA"/>
</dbReference>
<geneLocation type="plasmid" evidence="3">
    <name>pcsc3h3</name>
</geneLocation>
<dbReference type="Proteomes" id="UP000233597">
    <property type="component" value="Unassembled WGS sequence"/>
</dbReference>
<keyword evidence="1" id="KW-0614">Plasmid</keyword>
<dbReference type="AlphaFoldDB" id="A0A2N3KTM7"/>
<dbReference type="RefSeq" id="WP_101267074.1">
    <property type="nucleotide sequence ID" value="NZ_CP024200.1"/>
</dbReference>
<reference evidence="2 4" key="1">
    <citation type="submission" date="2017-09" db="EMBL/GenBank/DDBJ databases">
        <title>Biodiversity and function of Thalassospira species in the particle-attached aromatic-hydrocarbon-degrading consortia from the surface seawater of the South China Sea.</title>
        <authorList>
            <person name="Dong C."/>
            <person name="Liu R."/>
            <person name="Shao Z."/>
        </authorList>
    </citation>
    <scope>NUCLEOTIDE SEQUENCE [LARGE SCALE GENOMIC DNA]</scope>
    <source>
        <strain evidence="2 4">CSC1P2</strain>
    </source>
</reference>
<dbReference type="KEGG" id="thac:CSC3H3_23050"/>
<gene>
    <name evidence="2" type="ORF">COO20_12790</name>
    <name evidence="1" type="ORF">CSC3H3_23050</name>
</gene>
<sequence length="138" mass="15003">MAAAEKIKIGLSQWDQTAAEHIRPVVLPESPLGLDGLRDDVANGRAAVLAVQARGERIGTLLVRVEQGGDGKYFIIECANSHLAGVDLVKTCMPALEAWARKLGCRALDVPTHRPGLVHKMKKQDYTVVKTVLRKVLT</sequence>
<name>A0A2N3KTM7_9PROT</name>
<keyword evidence="3" id="KW-1185">Reference proteome</keyword>
<dbReference type="EMBL" id="NWTK01000007">
    <property type="protein sequence ID" value="PKR53877.1"/>
    <property type="molecule type" value="Genomic_DNA"/>
</dbReference>
<evidence type="ECO:0000313" key="4">
    <source>
        <dbReference type="Proteomes" id="UP000233597"/>
    </source>
</evidence>
<protein>
    <recommendedName>
        <fullName evidence="5">N-acetyltransferase domain-containing protein</fullName>
    </recommendedName>
</protein>
<geneLocation type="plasmid" evidence="1">
    <name>pCSC3H3</name>
</geneLocation>
<organism evidence="2 4">
    <name type="scientific">Thalassospira marina</name>
    <dbReference type="NCBI Taxonomy" id="2048283"/>
    <lineage>
        <taxon>Bacteria</taxon>
        <taxon>Pseudomonadati</taxon>
        <taxon>Pseudomonadota</taxon>
        <taxon>Alphaproteobacteria</taxon>
        <taxon>Rhodospirillales</taxon>
        <taxon>Thalassospiraceae</taxon>
        <taxon>Thalassospira</taxon>
    </lineage>
</organism>
<reference evidence="1 3" key="2">
    <citation type="submission" date="2017-10" db="EMBL/GenBank/DDBJ databases">
        <title>Biodiversity and function of Thalassospira species in the particle-attached aromatic-hydrocarbon-degrading consortia from the surface seawater of the China South Sea.</title>
        <authorList>
            <person name="Dong C."/>
            <person name="Liu R."/>
            <person name="Shao Z."/>
        </authorList>
    </citation>
    <scope>NUCLEOTIDE SEQUENCE [LARGE SCALE GENOMIC DNA]</scope>
    <source>
        <strain evidence="1 3">CSC3H3</strain>
        <plasmid evidence="1">pCSC3H3</plasmid>
        <plasmid evidence="3">pcsc3h3</plasmid>
    </source>
</reference>
<evidence type="ECO:0000313" key="1">
    <source>
        <dbReference type="EMBL" id="AUG55728.1"/>
    </source>
</evidence>
<evidence type="ECO:0000313" key="3">
    <source>
        <dbReference type="Proteomes" id="UP000233458"/>
    </source>
</evidence>
<accession>A0A2N3KTM7</accession>
<evidence type="ECO:0000313" key="2">
    <source>
        <dbReference type="EMBL" id="PKR53877.1"/>
    </source>
</evidence>
<proteinExistence type="predicted"/>
<dbReference type="SUPFAM" id="SSF55729">
    <property type="entry name" value="Acyl-CoA N-acyltransferases (Nat)"/>
    <property type="match status" value="1"/>
</dbReference>
<dbReference type="Proteomes" id="UP000233458">
    <property type="component" value="Plasmid pCSC3H3"/>
</dbReference>
<dbReference type="InterPro" id="IPR016181">
    <property type="entry name" value="Acyl_CoA_acyltransferase"/>
</dbReference>
<evidence type="ECO:0008006" key="5">
    <source>
        <dbReference type="Google" id="ProtNLM"/>
    </source>
</evidence>
<dbReference type="OrthoDB" id="7364378at2"/>